<feature type="transmembrane region" description="Helical" evidence="9">
    <location>
        <begin position="88"/>
        <end position="105"/>
    </location>
</feature>
<feature type="transmembrane region" description="Helical" evidence="9">
    <location>
        <begin position="379"/>
        <end position="401"/>
    </location>
</feature>
<dbReference type="PRINTS" id="PR00171">
    <property type="entry name" value="SUGRTRNSPORT"/>
</dbReference>
<evidence type="ECO:0000256" key="5">
    <source>
        <dbReference type="ARBA" id="ARBA00022692"/>
    </source>
</evidence>
<dbReference type="InterPro" id="IPR020846">
    <property type="entry name" value="MFS_dom"/>
</dbReference>
<comment type="caution">
    <text evidence="11">The sequence shown here is derived from an EMBL/GenBank/DDBJ whole genome shotgun (WGS) entry which is preliminary data.</text>
</comment>
<evidence type="ECO:0000256" key="7">
    <source>
        <dbReference type="ARBA" id="ARBA00023136"/>
    </source>
</evidence>
<comment type="similarity">
    <text evidence="2 8">Belongs to the major facilitator superfamily. Sugar transporter (TC 2.A.1.1) family.</text>
</comment>
<dbReference type="InterPro" id="IPR003663">
    <property type="entry name" value="Sugar/inositol_transpt"/>
</dbReference>
<dbReference type="Pfam" id="PF00083">
    <property type="entry name" value="Sugar_tr"/>
    <property type="match status" value="1"/>
</dbReference>
<dbReference type="SUPFAM" id="SSF103473">
    <property type="entry name" value="MFS general substrate transporter"/>
    <property type="match status" value="1"/>
</dbReference>
<sequence>ISAILLFTDFMDRFAQGPEGDKHWSSIIQSLLVSLMSIGCLIGSLSGAYTADWWGRRRSLSFGVVIFILGNVVQITAMRSWVHMMMGRFFAGLGVGSLSVGVPMFQSESSPREIRGAVVASYQLMITFGILISNIVNYGVREIQGSDASWRIVIGLGIAFSLPLGLGILAVPESSRWLASRGRWDEARLSLGRLRGLKDDLHNPLVEDDLNEMRELLEQEREVGTGSWIECFMPSQSTPKVIYRTLLGMGIHFIQQWTGINYFFYYGATIFQSAGISDSILVQLILGAVNVVTTFYGLYAVEKFGRRNPLIIGGIWQGFWLIVFASIGTGLDPADNKASGIVMIVSACMFIASFAVTWGPMAWVVIGESFPLRTRAKQASLATACNWLGNFMVGFLTPLATDGISYAYGYAFAGANLIGSVLIFFFLFESRTLSLENVDIMYGQAELKPWTSHKWVPPGYITRTERDESHFRSLNDGAIARDMASEKPGSDGSALQKEHV</sequence>
<feature type="transmembrane region" description="Helical" evidence="9">
    <location>
        <begin position="60"/>
        <end position="82"/>
    </location>
</feature>
<organism evidence="11 12">
    <name type="scientific">Geosmithia morbida</name>
    <dbReference type="NCBI Taxonomy" id="1094350"/>
    <lineage>
        <taxon>Eukaryota</taxon>
        <taxon>Fungi</taxon>
        <taxon>Dikarya</taxon>
        <taxon>Ascomycota</taxon>
        <taxon>Pezizomycotina</taxon>
        <taxon>Sordariomycetes</taxon>
        <taxon>Hypocreomycetidae</taxon>
        <taxon>Hypocreales</taxon>
        <taxon>Bionectriaceae</taxon>
        <taxon>Geosmithia</taxon>
    </lineage>
</organism>
<dbReference type="GO" id="GO:0005351">
    <property type="term" value="F:carbohydrate:proton symporter activity"/>
    <property type="evidence" value="ECO:0007669"/>
    <property type="project" value="TreeGrafter"/>
</dbReference>
<evidence type="ECO:0000256" key="6">
    <source>
        <dbReference type="ARBA" id="ARBA00022989"/>
    </source>
</evidence>
<feature type="transmembrane region" description="Helical" evidence="9">
    <location>
        <begin position="310"/>
        <end position="329"/>
    </location>
</feature>
<dbReference type="InterPro" id="IPR005829">
    <property type="entry name" value="Sugar_transporter_CS"/>
</dbReference>
<keyword evidence="12" id="KW-1185">Reference proteome</keyword>
<dbReference type="PROSITE" id="PS00216">
    <property type="entry name" value="SUGAR_TRANSPORT_1"/>
    <property type="match status" value="2"/>
</dbReference>
<dbReference type="GO" id="GO:0005886">
    <property type="term" value="C:plasma membrane"/>
    <property type="evidence" value="ECO:0007669"/>
    <property type="project" value="TreeGrafter"/>
</dbReference>
<evidence type="ECO:0000256" key="4">
    <source>
        <dbReference type="ARBA" id="ARBA00022597"/>
    </source>
</evidence>
<dbReference type="RefSeq" id="XP_035325639.1">
    <property type="nucleotide sequence ID" value="XM_035462709.1"/>
</dbReference>
<dbReference type="PROSITE" id="PS00217">
    <property type="entry name" value="SUGAR_TRANSPORT_2"/>
    <property type="match status" value="1"/>
</dbReference>
<evidence type="ECO:0000256" key="1">
    <source>
        <dbReference type="ARBA" id="ARBA00004141"/>
    </source>
</evidence>
<keyword evidence="7 9" id="KW-0472">Membrane</keyword>
<evidence type="ECO:0000256" key="8">
    <source>
        <dbReference type="RuleBase" id="RU003346"/>
    </source>
</evidence>
<dbReference type="GeneID" id="55966955"/>
<keyword evidence="5 9" id="KW-0812">Transmembrane</keyword>
<dbReference type="PROSITE" id="PS50850">
    <property type="entry name" value="MFS"/>
    <property type="match status" value="1"/>
</dbReference>
<evidence type="ECO:0000256" key="3">
    <source>
        <dbReference type="ARBA" id="ARBA00022448"/>
    </source>
</evidence>
<dbReference type="CDD" id="cd17356">
    <property type="entry name" value="MFS_HXT"/>
    <property type="match status" value="1"/>
</dbReference>
<dbReference type="AlphaFoldDB" id="A0A9P4Z2I4"/>
<feature type="transmembrane region" description="Helical" evidence="9">
    <location>
        <begin position="407"/>
        <end position="428"/>
    </location>
</feature>
<dbReference type="PANTHER" id="PTHR48022">
    <property type="entry name" value="PLASTIDIC GLUCOSE TRANSPORTER 4"/>
    <property type="match status" value="1"/>
</dbReference>
<evidence type="ECO:0000256" key="9">
    <source>
        <dbReference type="SAM" id="Phobius"/>
    </source>
</evidence>
<dbReference type="Gene3D" id="1.20.1250.20">
    <property type="entry name" value="MFS general substrate transporter like domains"/>
    <property type="match status" value="1"/>
</dbReference>
<feature type="domain" description="Major facilitator superfamily (MFS) profile" evidence="10">
    <location>
        <begin position="1"/>
        <end position="431"/>
    </location>
</feature>
<dbReference type="EMBL" id="JAANYQ010000001">
    <property type="protein sequence ID" value="KAF4126987.1"/>
    <property type="molecule type" value="Genomic_DNA"/>
</dbReference>
<comment type="subcellular location">
    <subcellularLocation>
        <location evidence="1">Membrane</location>
        <topology evidence="1">Multi-pass membrane protein</topology>
    </subcellularLocation>
</comment>
<accession>A0A9P4Z2I4</accession>
<keyword evidence="6 9" id="KW-1133">Transmembrane helix</keyword>
<dbReference type="Proteomes" id="UP000749293">
    <property type="component" value="Unassembled WGS sequence"/>
</dbReference>
<feature type="transmembrane region" description="Helical" evidence="9">
    <location>
        <begin position="280"/>
        <end position="298"/>
    </location>
</feature>
<keyword evidence="3 8" id="KW-0813">Transport</keyword>
<dbReference type="InterPro" id="IPR005828">
    <property type="entry name" value="MFS_sugar_transport-like"/>
</dbReference>
<evidence type="ECO:0000256" key="2">
    <source>
        <dbReference type="ARBA" id="ARBA00010992"/>
    </source>
</evidence>
<feature type="transmembrane region" description="Helical" evidence="9">
    <location>
        <begin position="341"/>
        <end position="367"/>
    </location>
</feature>
<feature type="non-terminal residue" evidence="11">
    <location>
        <position position="500"/>
    </location>
</feature>
<keyword evidence="4" id="KW-0762">Sugar transport</keyword>
<feature type="transmembrane region" description="Helical" evidence="9">
    <location>
        <begin position="148"/>
        <end position="171"/>
    </location>
</feature>
<dbReference type="PANTHER" id="PTHR48022:SF75">
    <property type="entry name" value="GALACTOSE TRANSPORTER-RELATED"/>
    <property type="match status" value="1"/>
</dbReference>
<feature type="transmembrane region" description="Helical" evidence="9">
    <location>
        <begin position="27"/>
        <end position="48"/>
    </location>
</feature>
<dbReference type="InterPro" id="IPR050360">
    <property type="entry name" value="MFS_Sugar_Transporters"/>
</dbReference>
<protein>
    <submittedName>
        <fullName evidence="11">MFS transporter, SP family, sugar:H+ symporter</fullName>
    </submittedName>
</protein>
<dbReference type="InterPro" id="IPR036259">
    <property type="entry name" value="MFS_trans_sf"/>
</dbReference>
<feature type="transmembrane region" description="Helical" evidence="9">
    <location>
        <begin position="241"/>
        <end position="260"/>
    </location>
</feature>
<gene>
    <name evidence="11" type="ORF">GMORB2_0725</name>
</gene>
<evidence type="ECO:0000313" key="12">
    <source>
        <dbReference type="Proteomes" id="UP000749293"/>
    </source>
</evidence>
<name>A0A9P4Z2I4_9HYPO</name>
<dbReference type="OrthoDB" id="5141738at2759"/>
<reference evidence="11" key="1">
    <citation type="submission" date="2020-03" db="EMBL/GenBank/DDBJ databases">
        <title>Site-based positive gene gene selection in Geosmithia morbida across the United States reveals a broad range of putative effectors and factors for local host and environmental adapation.</title>
        <authorList>
            <person name="Onufrak A."/>
            <person name="Murdoch R.W."/>
            <person name="Gazis R."/>
            <person name="Huff M."/>
            <person name="Staton M."/>
            <person name="Klingeman W."/>
            <person name="Hadziabdic D."/>
        </authorList>
    </citation>
    <scope>NUCLEOTIDE SEQUENCE</scope>
    <source>
        <strain evidence="11">1262</strain>
    </source>
</reference>
<evidence type="ECO:0000313" key="11">
    <source>
        <dbReference type="EMBL" id="KAF4126987.1"/>
    </source>
</evidence>
<feature type="transmembrane region" description="Helical" evidence="9">
    <location>
        <begin position="117"/>
        <end position="136"/>
    </location>
</feature>
<evidence type="ECO:0000259" key="10">
    <source>
        <dbReference type="PROSITE" id="PS50850"/>
    </source>
</evidence>
<proteinExistence type="inferred from homology"/>
<dbReference type="NCBIfam" id="TIGR00879">
    <property type="entry name" value="SP"/>
    <property type="match status" value="1"/>
</dbReference>